<accession>G2JB17</accession>
<dbReference type="STRING" id="1070319.CAGGBEG34_340015"/>
<evidence type="ECO:0000313" key="12">
    <source>
        <dbReference type="Proteomes" id="UP000054051"/>
    </source>
</evidence>
<dbReference type="OrthoDB" id="9798188at2"/>
<keyword evidence="4" id="KW-0460">Magnesium</keyword>
<evidence type="ECO:0000313" key="11">
    <source>
        <dbReference type="EMBL" id="CCD29969.1"/>
    </source>
</evidence>
<feature type="domain" description="CBS" evidence="10">
    <location>
        <begin position="134"/>
        <end position="191"/>
    </location>
</feature>
<evidence type="ECO:0000256" key="3">
    <source>
        <dbReference type="ARBA" id="ARBA00022737"/>
    </source>
</evidence>
<sequence length="281" mass="31765">MNDDPSSRKTTGKLRSLFERFIQLIRSKPASRDEALEILKDAQARNLIDTESLSMIEGVFQIASLCARDVMVPRAQMDAVNIADGPEAVIPFVLDKAHSRYPVYEGNRDHMIGILLAKELLRFYAQADFDMRSMLRAPFFIPEAKHLNVLLRDFRAHRNHMAIVVDEYGGVAGLVTIEDVLEQIVGEIEDEFDLDESAGNIVELSAGDFRVRALTEIAQFNPVFGTDYSDDEVDTIGGFITHRLGRVPRRGETVHIDDLVFEILRSEARQIHLLRVRRGCV</sequence>
<dbReference type="Gene3D" id="3.30.465.10">
    <property type="match status" value="1"/>
</dbReference>
<evidence type="ECO:0000256" key="6">
    <source>
        <dbReference type="ARBA" id="ARBA00023285"/>
    </source>
</evidence>
<dbReference type="Gene3D" id="3.10.580.10">
    <property type="entry name" value="CBS-domain"/>
    <property type="match status" value="1"/>
</dbReference>
<protein>
    <recommendedName>
        <fullName evidence="8">Magnesium and cobalt efflux protein CorC</fullName>
    </recommendedName>
</protein>
<dbReference type="InterPro" id="IPR000644">
    <property type="entry name" value="CBS_dom"/>
</dbReference>
<dbReference type="SUPFAM" id="SSF56176">
    <property type="entry name" value="FAD-binding/transporter-associated domain-like"/>
    <property type="match status" value="1"/>
</dbReference>
<evidence type="ECO:0000259" key="10">
    <source>
        <dbReference type="PROSITE" id="PS51371"/>
    </source>
</evidence>
<dbReference type="InterPro" id="IPR036318">
    <property type="entry name" value="FAD-bd_PCMH-like_sf"/>
</dbReference>
<comment type="similarity">
    <text evidence="1">Belongs to the UPF0053 family.</text>
</comment>
<name>G2JB17_9BURK</name>
<comment type="caution">
    <text evidence="11">The sequence shown here is derived from an EMBL/GenBank/DDBJ whole genome shotgun (WGS) entry which is preliminary data.</text>
</comment>
<keyword evidence="2" id="KW-0813">Transport</keyword>
<evidence type="ECO:0000256" key="9">
    <source>
        <dbReference type="PROSITE-ProRule" id="PRU00703"/>
    </source>
</evidence>
<dbReference type="GO" id="GO:0005886">
    <property type="term" value="C:plasma membrane"/>
    <property type="evidence" value="ECO:0007669"/>
    <property type="project" value="TreeGrafter"/>
</dbReference>
<dbReference type="InterPro" id="IPR054115">
    <property type="entry name" value="CorC_N"/>
</dbReference>
<evidence type="ECO:0000256" key="5">
    <source>
        <dbReference type="ARBA" id="ARBA00023122"/>
    </source>
</evidence>
<evidence type="ECO:0000256" key="8">
    <source>
        <dbReference type="ARBA" id="ARBA00040729"/>
    </source>
</evidence>
<organism evidence="11 12">
    <name type="scientific">Candidatus Glomeribacter gigasporarum BEG34</name>
    <dbReference type="NCBI Taxonomy" id="1070319"/>
    <lineage>
        <taxon>Bacteria</taxon>
        <taxon>Pseudomonadati</taxon>
        <taxon>Pseudomonadota</taxon>
        <taxon>Betaproteobacteria</taxon>
        <taxon>Burkholderiales</taxon>
        <taxon>Burkholderiaceae</taxon>
        <taxon>Candidatus Glomeribacter</taxon>
    </lineage>
</organism>
<dbReference type="SUPFAM" id="SSF54631">
    <property type="entry name" value="CBS-domain pair"/>
    <property type="match status" value="1"/>
</dbReference>
<proteinExistence type="inferred from homology"/>
<dbReference type="InterPro" id="IPR044751">
    <property type="entry name" value="Ion_transp-like_CBS"/>
</dbReference>
<dbReference type="Pfam" id="PF00571">
    <property type="entry name" value="CBS"/>
    <property type="match status" value="1"/>
</dbReference>
<dbReference type="eggNOG" id="COG4535">
    <property type="taxonomic scope" value="Bacteria"/>
</dbReference>
<evidence type="ECO:0000256" key="2">
    <source>
        <dbReference type="ARBA" id="ARBA00022448"/>
    </source>
</evidence>
<dbReference type="AlphaFoldDB" id="G2JB17"/>
<keyword evidence="3" id="KW-0677">Repeat</keyword>
<dbReference type="InterPro" id="IPR005170">
    <property type="entry name" value="Transptr-assoc_dom"/>
</dbReference>
<keyword evidence="12" id="KW-1185">Reference proteome</keyword>
<dbReference type="Pfam" id="PF21917">
    <property type="entry name" value="NMB0537_N"/>
    <property type="match status" value="1"/>
</dbReference>
<keyword evidence="6" id="KW-0170">Cobalt</keyword>
<comment type="function">
    <text evidence="7">Plays a role in the transport of magnesium and cobalt ions.</text>
</comment>
<dbReference type="EMBL" id="CAFB01000052">
    <property type="protein sequence ID" value="CCD29969.1"/>
    <property type="molecule type" value="Genomic_DNA"/>
</dbReference>
<dbReference type="PANTHER" id="PTHR22777:SF27">
    <property type="entry name" value="MAGNESIUM AND COBALT EFFLUX PROTEIN CORC"/>
    <property type="match status" value="1"/>
</dbReference>
<reference evidence="11 12" key="1">
    <citation type="submission" date="2011-08" db="EMBL/GenBank/DDBJ databases">
        <title>The genome of the obligate endobacterium of an arbuscular mycorrhizal fungus reveals an interphylum network of nutritional interactions.</title>
        <authorList>
            <person name="Ghignone S."/>
            <person name="Salvioli A."/>
            <person name="Anca I."/>
            <person name="Lumini E."/>
            <person name="Ortu G."/>
            <person name="Petiti L."/>
            <person name="Cruveiller S."/>
            <person name="Bianciotto V."/>
            <person name="Piffanelli P."/>
            <person name="Lanfranco L."/>
            <person name="Bonfante P."/>
        </authorList>
    </citation>
    <scope>NUCLEOTIDE SEQUENCE [LARGE SCALE GENOMIC DNA]</scope>
    <source>
        <strain evidence="11 12">BEG34</strain>
    </source>
</reference>
<dbReference type="Pfam" id="PF03471">
    <property type="entry name" value="CorC_HlyC"/>
    <property type="match status" value="1"/>
</dbReference>
<dbReference type="CDD" id="cd04590">
    <property type="entry name" value="CBS_pair_CorC_HlyC_assoc"/>
    <property type="match status" value="1"/>
</dbReference>
<evidence type="ECO:0000256" key="1">
    <source>
        <dbReference type="ARBA" id="ARBA00006337"/>
    </source>
</evidence>
<evidence type="ECO:0000256" key="7">
    <source>
        <dbReference type="ARBA" id="ARBA00037273"/>
    </source>
</evidence>
<dbReference type="InterPro" id="IPR046342">
    <property type="entry name" value="CBS_dom_sf"/>
</dbReference>
<dbReference type="InterPro" id="IPR016169">
    <property type="entry name" value="FAD-bd_PCMH_sub2"/>
</dbReference>
<dbReference type="FunFam" id="3.10.580.10:FF:000002">
    <property type="entry name" value="Magnesium/cobalt efflux protein CorC"/>
    <property type="match status" value="1"/>
</dbReference>
<keyword evidence="5 9" id="KW-0129">CBS domain</keyword>
<dbReference type="Proteomes" id="UP000054051">
    <property type="component" value="Unassembled WGS sequence"/>
</dbReference>
<dbReference type="SMART" id="SM01091">
    <property type="entry name" value="CorC_HlyC"/>
    <property type="match status" value="1"/>
</dbReference>
<evidence type="ECO:0000256" key="4">
    <source>
        <dbReference type="ARBA" id="ARBA00022842"/>
    </source>
</evidence>
<dbReference type="PROSITE" id="PS51371">
    <property type="entry name" value="CBS"/>
    <property type="match status" value="1"/>
</dbReference>
<dbReference type="PANTHER" id="PTHR22777">
    <property type="entry name" value="HEMOLYSIN-RELATED"/>
    <property type="match status" value="1"/>
</dbReference>
<gene>
    <name evidence="11" type="primary">corC</name>
    <name evidence="11" type="ORF">CAGGBEG34_340015</name>
</gene>
<dbReference type="RefSeq" id="WP_006683064.1">
    <property type="nucleotide sequence ID" value="NZ_CAFB01000052.1"/>
</dbReference>
<dbReference type="GO" id="GO:0050660">
    <property type="term" value="F:flavin adenine dinucleotide binding"/>
    <property type="evidence" value="ECO:0007669"/>
    <property type="project" value="InterPro"/>
</dbReference>